<organism evidence="2 3">
    <name type="scientific">Paenibacillus xylanexedens</name>
    <dbReference type="NCBI Taxonomy" id="528191"/>
    <lineage>
        <taxon>Bacteria</taxon>
        <taxon>Bacillati</taxon>
        <taxon>Bacillota</taxon>
        <taxon>Bacilli</taxon>
        <taxon>Bacillales</taxon>
        <taxon>Paenibacillaceae</taxon>
        <taxon>Paenibacillus</taxon>
    </lineage>
</organism>
<sequence length="133" mass="15014">MLSRNRSKKAELLARVFDHSAGRYIKGYTMLTLGWSDGFTFVPLDSVMLSSAKLANRFCEMASHLSKRSHGYKLRIESFSRKPDAFVGLLDRALKAGFTADYVLMDSWFTQAPLLRQLTGRGLSVIGMIKEMK</sequence>
<accession>A0ABS4RSH7</accession>
<evidence type="ECO:0000313" key="2">
    <source>
        <dbReference type="EMBL" id="MBP2245848.1"/>
    </source>
</evidence>
<feature type="domain" description="Transposase IS701-like DDE" evidence="1">
    <location>
        <begin position="3"/>
        <end position="130"/>
    </location>
</feature>
<comment type="caution">
    <text evidence="2">The sequence shown here is derived from an EMBL/GenBank/DDBJ whole genome shotgun (WGS) entry which is preliminary data.</text>
</comment>
<dbReference type="Pfam" id="PF13546">
    <property type="entry name" value="DDE_5"/>
    <property type="match status" value="1"/>
</dbReference>
<dbReference type="InterPro" id="IPR038721">
    <property type="entry name" value="IS701-like_DDE_dom"/>
</dbReference>
<dbReference type="EMBL" id="JAGIKV010000007">
    <property type="protein sequence ID" value="MBP2245848.1"/>
    <property type="molecule type" value="Genomic_DNA"/>
</dbReference>
<evidence type="ECO:0000259" key="1">
    <source>
        <dbReference type="Pfam" id="PF13546"/>
    </source>
</evidence>
<dbReference type="InterPro" id="IPR012337">
    <property type="entry name" value="RNaseH-like_sf"/>
</dbReference>
<protein>
    <recommendedName>
        <fullName evidence="1">Transposase IS701-like DDE domain-containing protein</fullName>
    </recommendedName>
</protein>
<name>A0ABS4RSH7_PAEXY</name>
<keyword evidence="3" id="KW-1185">Reference proteome</keyword>
<gene>
    <name evidence="2" type="ORF">J2Z28_002466</name>
</gene>
<proteinExistence type="predicted"/>
<dbReference type="SUPFAM" id="SSF53098">
    <property type="entry name" value="Ribonuclease H-like"/>
    <property type="match status" value="1"/>
</dbReference>
<reference evidence="2 3" key="1">
    <citation type="submission" date="2021-03" db="EMBL/GenBank/DDBJ databases">
        <title>Genomic Encyclopedia of Type Strains, Phase IV (KMG-IV): sequencing the most valuable type-strain genomes for metagenomic binning, comparative biology and taxonomic classification.</title>
        <authorList>
            <person name="Goeker M."/>
        </authorList>
    </citation>
    <scope>NUCLEOTIDE SEQUENCE [LARGE SCALE GENOMIC DNA]</scope>
    <source>
        <strain evidence="2 3">DSM 21292</strain>
    </source>
</reference>
<dbReference type="Proteomes" id="UP000810207">
    <property type="component" value="Unassembled WGS sequence"/>
</dbReference>
<evidence type="ECO:0000313" key="3">
    <source>
        <dbReference type="Proteomes" id="UP000810207"/>
    </source>
</evidence>